<organism evidence="8 9">
    <name type="scientific">Actinomadura namibiensis</name>
    <dbReference type="NCBI Taxonomy" id="182080"/>
    <lineage>
        <taxon>Bacteria</taxon>
        <taxon>Bacillati</taxon>
        <taxon>Actinomycetota</taxon>
        <taxon>Actinomycetes</taxon>
        <taxon>Streptosporangiales</taxon>
        <taxon>Thermomonosporaceae</taxon>
        <taxon>Actinomadura</taxon>
    </lineage>
</organism>
<keyword evidence="5" id="KW-0046">Antibiotic resistance</keyword>
<evidence type="ECO:0000256" key="1">
    <source>
        <dbReference type="ARBA" id="ARBA00004141"/>
    </source>
</evidence>
<evidence type="ECO:0000256" key="6">
    <source>
        <dbReference type="RuleBase" id="RU361157"/>
    </source>
</evidence>
<dbReference type="InterPro" id="IPR013525">
    <property type="entry name" value="ABC2_TM"/>
</dbReference>
<feature type="transmembrane region" description="Helical" evidence="6">
    <location>
        <begin position="236"/>
        <end position="264"/>
    </location>
</feature>
<keyword evidence="9" id="KW-1185">Reference proteome</keyword>
<dbReference type="Pfam" id="PF01061">
    <property type="entry name" value="ABC2_membrane"/>
    <property type="match status" value="1"/>
</dbReference>
<dbReference type="RefSeq" id="WP_182847967.1">
    <property type="nucleotide sequence ID" value="NZ_JACJIA010000014.1"/>
</dbReference>
<dbReference type="PROSITE" id="PS51012">
    <property type="entry name" value="ABC_TM2"/>
    <property type="match status" value="1"/>
</dbReference>
<dbReference type="PANTHER" id="PTHR43229:SF2">
    <property type="entry name" value="NODULATION PROTEIN J"/>
    <property type="match status" value="1"/>
</dbReference>
<keyword evidence="6" id="KW-1003">Cell membrane</keyword>
<protein>
    <recommendedName>
        <fullName evidence="6">Transport permease protein</fullName>
    </recommendedName>
</protein>
<gene>
    <name evidence="8" type="ORF">HNR61_007694</name>
</gene>
<feature type="transmembrane region" description="Helical" evidence="6">
    <location>
        <begin position="158"/>
        <end position="182"/>
    </location>
</feature>
<dbReference type="Proteomes" id="UP000572680">
    <property type="component" value="Unassembled WGS sequence"/>
</dbReference>
<dbReference type="InterPro" id="IPR000412">
    <property type="entry name" value="ABC_2_transport"/>
</dbReference>
<dbReference type="InterPro" id="IPR051784">
    <property type="entry name" value="Nod_factor_ABC_transporter"/>
</dbReference>
<keyword evidence="4 6" id="KW-0472">Membrane</keyword>
<dbReference type="GO" id="GO:0046677">
    <property type="term" value="P:response to antibiotic"/>
    <property type="evidence" value="ECO:0007669"/>
    <property type="project" value="UniProtKB-KW"/>
</dbReference>
<proteinExistence type="inferred from homology"/>
<sequence>MTAVGAPAGPARWHGAGLGTQLWVLTARVLRAYLLDPRLLVANMLGPLLMLTMFSQMLGSLARAPGFPAGVRYVDFLVPALLITSAMQQAFGSAVGLTLEMRDGIVTRLRAMPLWPGSVLLARSLADLVRGGLQLLLILVLAALVFGFRPPGGPVGALAAGALALAVGCCLGWIFVALACWIRNAELVQSVAGLLTFPMIFASTAFVPAGGLPGWLRAVVRVNPATYGIEAARDLVLGVATPGGVAIALAVSAAVGTTAAAVAVRGFQRRP</sequence>
<evidence type="ECO:0000256" key="5">
    <source>
        <dbReference type="ARBA" id="ARBA00023251"/>
    </source>
</evidence>
<comment type="subcellular location">
    <subcellularLocation>
        <location evidence="6">Cell membrane</location>
        <topology evidence="6">Multi-pass membrane protein</topology>
    </subcellularLocation>
    <subcellularLocation>
        <location evidence="1">Membrane</location>
        <topology evidence="1">Multi-pass membrane protein</topology>
    </subcellularLocation>
</comment>
<dbReference type="GO" id="GO:0140359">
    <property type="term" value="F:ABC-type transporter activity"/>
    <property type="evidence" value="ECO:0007669"/>
    <property type="project" value="InterPro"/>
</dbReference>
<dbReference type="PRINTS" id="PR00164">
    <property type="entry name" value="ABC2TRNSPORT"/>
</dbReference>
<feature type="transmembrane region" description="Helical" evidence="6">
    <location>
        <begin position="78"/>
        <end position="99"/>
    </location>
</feature>
<keyword evidence="3 6" id="KW-1133">Transmembrane helix</keyword>
<evidence type="ECO:0000259" key="7">
    <source>
        <dbReference type="PROSITE" id="PS51012"/>
    </source>
</evidence>
<keyword evidence="6" id="KW-0813">Transport</keyword>
<feature type="transmembrane region" description="Helical" evidence="6">
    <location>
        <begin position="39"/>
        <end position="58"/>
    </location>
</feature>
<evidence type="ECO:0000313" key="8">
    <source>
        <dbReference type="EMBL" id="MBA8956012.1"/>
    </source>
</evidence>
<evidence type="ECO:0000256" key="4">
    <source>
        <dbReference type="ARBA" id="ARBA00023136"/>
    </source>
</evidence>
<dbReference type="PIRSF" id="PIRSF006648">
    <property type="entry name" value="DrrB"/>
    <property type="match status" value="1"/>
</dbReference>
<dbReference type="AlphaFoldDB" id="A0A7W3LXE5"/>
<dbReference type="PANTHER" id="PTHR43229">
    <property type="entry name" value="NODULATION PROTEIN J"/>
    <property type="match status" value="1"/>
</dbReference>
<feature type="transmembrane region" description="Helical" evidence="6">
    <location>
        <begin position="120"/>
        <end position="146"/>
    </location>
</feature>
<dbReference type="InterPro" id="IPR047817">
    <property type="entry name" value="ABC2_TM_bact-type"/>
</dbReference>
<comment type="similarity">
    <text evidence="6">Belongs to the ABC-2 integral membrane protein family.</text>
</comment>
<name>A0A7W3LXE5_ACTNM</name>
<evidence type="ECO:0000256" key="3">
    <source>
        <dbReference type="ARBA" id="ARBA00022989"/>
    </source>
</evidence>
<comment type="caution">
    <text evidence="8">The sequence shown here is derived from an EMBL/GenBank/DDBJ whole genome shotgun (WGS) entry which is preliminary data.</text>
</comment>
<evidence type="ECO:0000313" key="9">
    <source>
        <dbReference type="Proteomes" id="UP000572680"/>
    </source>
</evidence>
<dbReference type="GO" id="GO:0043190">
    <property type="term" value="C:ATP-binding cassette (ABC) transporter complex"/>
    <property type="evidence" value="ECO:0007669"/>
    <property type="project" value="InterPro"/>
</dbReference>
<dbReference type="EMBL" id="JACJIA010000014">
    <property type="protein sequence ID" value="MBA8956012.1"/>
    <property type="molecule type" value="Genomic_DNA"/>
</dbReference>
<accession>A0A7W3LXE5</accession>
<evidence type="ECO:0000256" key="2">
    <source>
        <dbReference type="ARBA" id="ARBA00022692"/>
    </source>
</evidence>
<feature type="transmembrane region" description="Helical" evidence="6">
    <location>
        <begin position="194"/>
        <end position="216"/>
    </location>
</feature>
<feature type="domain" description="ABC transmembrane type-2" evidence="7">
    <location>
        <begin position="38"/>
        <end position="270"/>
    </location>
</feature>
<keyword evidence="2 6" id="KW-0812">Transmembrane</keyword>
<reference evidence="8 9" key="1">
    <citation type="submission" date="2020-08" db="EMBL/GenBank/DDBJ databases">
        <title>Genomic Encyclopedia of Type Strains, Phase IV (KMG-IV): sequencing the most valuable type-strain genomes for metagenomic binning, comparative biology and taxonomic classification.</title>
        <authorList>
            <person name="Goeker M."/>
        </authorList>
    </citation>
    <scope>NUCLEOTIDE SEQUENCE [LARGE SCALE GENOMIC DNA]</scope>
    <source>
        <strain evidence="8 9">DSM 44197</strain>
    </source>
</reference>